<dbReference type="GO" id="GO:0016757">
    <property type="term" value="F:glycosyltransferase activity"/>
    <property type="evidence" value="ECO:0007669"/>
    <property type="project" value="UniProtKB-KW"/>
</dbReference>
<dbReference type="RefSeq" id="WP_006351386.1">
    <property type="nucleotide sequence ID" value="NZ_ADNY01000010.1"/>
</dbReference>
<dbReference type="Pfam" id="PF13439">
    <property type="entry name" value="Glyco_transf_4"/>
    <property type="match status" value="1"/>
</dbReference>
<proteinExistence type="predicted"/>
<dbReference type="CAZy" id="GT4">
    <property type="family name" value="Glycosyltransferase Family 4"/>
</dbReference>
<dbReference type="InterPro" id="IPR050194">
    <property type="entry name" value="Glycosyltransferase_grp1"/>
</dbReference>
<dbReference type="EC" id="2.4.-.-" evidence="3"/>
<evidence type="ECO:0000259" key="1">
    <source>
        <dbReference type="Pfam" id="PF00534"/>
    </source>
</evidence>
<reference evidence="3 4" key="1">
    <citation type="submission" date="2010-04" db="EMBL/GenBank/DDBJ databases">
        <authorList>
            <person name="Muzny D."/>
            <person name="Qin X."/>
            <person name="Deng J."/>
            <person name="Jiang H."/>
            <person name="Liu Y."/>
            <person name="Qu J."/>
            <person name="Song X.-Z."/>
            <person name="Zhang L."/>
            <person name="Thornton R."/>
            <person name="Coyle M."/>
            <person name="Francisco L."/>
            <person name="Jackson L."/>
            <person name="Javaid M."/>
            <person name="Korchina V."/>
            <person name="Kovar C."/>
            <person name="Mata R."/>
            <person name="Mathew T."/>
            <person name="Ngo R."/>
            <person name="Nguyen L."/>
            <person name="Nguyen N."/>
            <person name="Okwuonu G."/>
            <person name="Ongeri F."/>
            <person name="Pham C."/>
            <person name="Simmons D."/>
            <person name="Wilczek-Boney K."/>
            <person name="Hale W."/>
            <person name="Jakkamsetti A."/>
            <person name="Pham P."/>
            <person name="Ruth R."/>
            <person name="San Lucas F."/>
            <person name="Warren J."/>
            <person name="Zhang J."/>
            <person name="Zhao Z."/>
            <person name="Zhou C."/>
            <person name="Zhu D."/>
            <person name="Lee S."/>
            <person name="Bess C."/>
            <person name="Blankenburg K."/>
            <person name="Forbes L."/>
            <person name="Fu Q."/>
            <person name="Gubbala S."/>
            <person name="Hirani K."/>
            <person name="Jayaseelan J.C."/>
            <person name="Lara F."/>
            <person name="Munidasa M."/>
            <person name="Palculict T."/>
            <person name="Patil S."/>
            <person name="Pu L.-L."/>
            <person name="Saada N."/>
            <person name="Tang L."/>
            <person name="Weissenberger G."/>
            <person name="Zhu Y."/>
            <person name="Hemphill L."/>
            <person name="Shang Y."/>
            <person name="Youmans B."/>
            <person name="Ayvaz T."/>
            <person name="Ross M."/>
            <person name="Santibanez J."/>
            <person name="Aqrawi P."/>
            <person name="Gross S."/>
            <person name="Joshi V."/>
            <person name="Fowler G."/>
            <person name="Nazareth L."/>
            <person name="Reid J."/>
            <person name="Worley K."/>
            <person name="Petrosino J."/>
            <person name="Highlander S."/>
            <person name="Gibbs R."/>
        </authorList>
    </citation>
    <scope>NUCLEOTIDE SEQUENCE [LARGE SCALE GENOMIC DNA]</scope>
    <source>
        <strain evidence="3 4">DSM 11664</strain>
    </source>
</reference>
<dbReference type="PANTHER" id="PTHR45947:SF3">
    <property type="entry name" value="SULFOQUINOVOSYL TRANSFERASE SQD2"/>
    <property type="match status" value="1"/>
</dbReference>
<dbReference type="Pfam" id="PF00534">
    <property type="entry name" value="Glycos_transf_1"/>
    <property type="match status" value="1"/>
</dbReference>
<feature type="domain" description="Glycosyltransferase subfamily 4-like N-terminal" evidence="2">
    <location>
        <begin position="17"/>
        <end position="177"/>
    </location>
</feature>
<dbReference type="AlphaFoldDB" id="D4YRV4"/>
<dbReference type="SUPFAM" id="SSF53756">
    <property type="entry name" value="UDP-Glycosyltransferase/glycogen phosphorylase"/>
    <property type="match status" value="1"/>
</dbReference>
<dbReference type="eggNOG" id="COG0438">
    <property type="taxonomic scope" value="Bacteria"/>
</dbReference>
<dbReference type="PATRIC" id="fig|585524.9.peg.382"/>
<evidence type="ECO:0000313" key="3">
    <source>
        <dbReference type="EMBL" id="EFG56184.1"/>
    </source>
</evidence>
<evidence type="ECO:0000313" key="4">
    <source>
        <dbReference type="Proteomes" id="UP000004069"/>
    </source>
</evidence>
<dbReference type="InterPro" id="IPR028098">
    <property type="entry name" value="Glyco_trans_4-like_N"/>
</dbReference>
<evidence type="ECO:0000259" key="2">
    <source>
        <dbReference type="Pfam" id="PF13439"/>
    </source>
</evidence>
<feature type="domain" description="Glycosyl transferase family 1" evidence="1">
    <location>
        <begin position="187"/>
        <end position="346"/>
    </location>
</feature>
<protein>
    <submittedName>
        <fullName evidence="3">Glycosyltransferase, group 1 family protein</fullName>
        <ecNumber evidence="3">2.4.-.-</ecNumber>
    </submittedName>
</protein>
<keyword evidence="4" id="KW-1185">Reference proteome</keyword>
<dbReference type="Proteomes" id="UP000004069">
    <property type="component" value="Unassembled WGS sequence"/>
</dbReference>
<dbReference type="Gene3D" id="3.40.50.2000">
    <property type="entry name" value="Glycogen Phosphorylase B"/>
    <property type="match status" value="2"/>
</dbReference>
<dbReference type="EMBL" id="ADNY01000010">
    <property type="protein sequence ID" value="EFG56184.1"/>
    <property type="molecule type" value="Genomic_DNA"/>
</dbReference>
<gene>
    <name evidence="3" type="ORF">HMPREF0493_0232</name>
</gene>
<dbReference type="PANTHER" id="PTHR45947">
    <property type="entry name" value="SULFOQUINOVOSYL TRANSFERASE SQD2"/>
    <property type="match status" value="1"/>
</dbReference>
<sequence length="368" mass="42255">MKILVVIDDYFNQSNGLCISTQRFVSEFQQMGHEVRIVSTNSKADYPVKELIVPFFRKIIAKESFHMARPQKKVLLKAISWADLVLIETPFPLSWRAAALAKRHGKPVAGTLHIFPGNITEPLHLNYRFFNSFFMYFFKYVSYRNCQMIFCPSKKLRNLMEQYHFKQPLQVISNGISEAFINNPHKEKIGNPFTIICIGRYSEEKHQATLFKALQHCKHANELRVIFAGKGPLQQEYEKLAAKLSCATELRFFTPEKLRQTLTNCDLVVHCADVEVEGMACMEAFAAGCVPVIADSKLSATADYALGKDNLFPFDDDQALAKKINYWYEHPAELKQMRSDYRNYAKTLTVKASTQKEIRCLKKIAKNV</sequence>
<keyword evidence="3" id="KW-0328">Glycosyltransferase</keyword>
<dbReference type="OrthoDB" id="9802525at2"/>
<keyword evidence="3" id="KW-0808">Transferase</keyword>
<dbReference type="InterPro" id="IPR001296">
    <property type="entry name" value="Glyco_trans_1"/>
</dbReference>
<name>D4YRV4_9LACO</name>
<comment type="caution">
    <text evidence="3">The sequence shown here is derived from an EMBL/GenBank/DDBJ whole genome shotgun (WGS) entry which is preliminary data.</text>
</comment>
<accession>D4YRV4</accession>
<organism evidence="3 4">
    <name type="scientific">Lactobacillus amylolyticus DSM 11664</name>
    <dbReference type="NCBI Taxonomy" id="585524"/>
    <lineage>
        <taxon>Bacteria</taxon>
        <taxon>Bacillati</taxon>
        <taxon>Bacillota</taxon>
        <taxon>Bacilli</taxon>
        <taxon>Lactobacillales</taxon>
        <taxon>Lactobacillaceae</taxon>
        <taxon>Lactobacillus</taxon>
    </lineage>
</organism>